<keyword evidence="9" id="KW-1133">Transmembrane helix</keyword>
<accession>A0ABX5VML9</accession>
<dbReference type="InterPro" id="IPR013656">
    <property type="entry name" value="PAS_4"/>
</dbReference>
<dbReference type="GO" id="GO:0016301">
    <property type="term" value="F:kinase activity"/>
    <property type="evidence" value="ECO:0007669"/>
    <property type="project" value="UniProtKB-KW"/>
</dbReference>
<evidence type="ECO:0000256" key="4">
    <source>
        <dbReference type="ARBA" id="ARBA00022553"/>
    </source>
</evidence>
<dbReference type="InterPro" id="IPR003594">
    <property type="entry name" value="HATPase_dom"/>
</dbReference>
<dbReference type="Pfam" id="PF02518">
    <property type="entry name" value="HATPase_c"/>
    <property type="match status" value="1"/>
</dbReference>
<dbReference type="Gene3D" id="1.10.287.130">
    <property type="match status" value="1"/>
</dbReference>
<dbReference type="PANTHER" id="PTHR43047:SF72">
    <property type="entry name" value="OSMOSENSING HISTIDINE PROTEIN KINASE SLN1"/>
    <property type="match status" value="1"/>
</dbReference>
<dbReference type="EC" id="2.7.13.3" evidence="3"/>
<evidence type="ECO:0000259" key="10">
    <source>
        <dbReference type="PROSITE" id="PS50109"/>
    </source>
</evidence>
<dbReference type="PANTHER" id="PTHR43047">
    <property type="entry name" value="TWO-COMPONENT HISTIDINE PROTEIN KINASE"/>
    <property type="match status" value="1"/>
</dbReference>
<feature type="transmembrane region" description="Helical" evidence="9">
    <location>
        <begin position="88"/>
        <end position="111"/>
    </location>
</feature>
<dbReference type="InterPro" id="IPR005467">
    <property type="entry name" value="His_kinase_dom"/>
</dbReference>
<feature type="transmembrane region" description="Helical" evidence="9">
    <location>
        <begin position="150"/>
        <end position="169"/>
    </location>
</feature>
<reference evidence="12 13" key="1">
    <citation type="submission" date="2019-05" db="EMBL/GenBank/DDBJ databases">
        <title>Georgenia *** sp. nov., and Georgenia *** sp. nov., isolated from the intestinal contents of plateau pika (Ochotona curzoniae) in the Qinghai-Tibet plateau of China.</title>
        <authorList>
            <person name="Tian Z."/>
        </authorList>
    </citation>
    <scope>NUCLEOTIDE SEQUENCE [LARGE SCALE GENOMIC DNA]</scope>
    <source>
        <strain evidence="12 13">Z294</strain>
    </source>
</reference>
<dbReference type="InterPro" id="IPR000014">
    <property type="entry name" value="PAS"/>
</dbReference>
<dbReference type="EMBL" id="CP040899">
    <property type="protein sequence ID" value="QDB79744.1"/>
    <property type="molecule type" value="Genomic_DNA"/>
</dbReference>
<feature type="transmembrane region" description="Helical" evidence="9">
    <location>
        <begin position="20"/>
        <end position="40"/>
    </location>
</feature>
<dbReference type="SUPFAM" id="SSF47384">
    <property type="entry name" value="Homodimeric domain of signal transducing histidine kinase"/>
    <property type="match status" value="1"/>
</dbReference>
<keyword evidence="7" id="KW-0902">Two-component regulatory system</keyword>
<dbReference type="Gene3D" id="3.30.565.10">
    <property type="entry name" value="Histidine kinase-like ATPase, C-terminal domain"/>
    <property type="match status" value="1"/>
</dbReference>
<feature type="transmembrane region" description="Helical" evidence="9">
    <location>
        <begin position="118"/>
        <end position="138"/>
    </location>
</feature>
<evidence type="ECO:0000256" key="3">
    <source>
        <dbReference type="ARBA" id="ARBA00012438"/>
    </source>
</evidence>
<dbReference type="Proteomes" id="UP000313948">
    <property type="component" value="Chromosome"/>
</dbReference>
<dbReference type="InterPro" id="IPR004358">
    <property type="entry name" value="Sig_transdc_His_kin-like_C"/>
</dbReference>
<feature type="region of interest" description="Disordered" evidence="8">
    <location>
        <begin position="544"/>
        <end position="576"/>
    </location>
</feature>
<evidence type="ECO:0000259" key="11">
    <source>
        <dbReference type="PROSITE" id="PS50112"/>
    </source>
</evidence>
<comment type="subcellular location">
    <subcellularLocation>
        <location evidence="2">Cell membrane</location>
    </subcellularLocation>
</comment>
<evidence type="ECO:0000256" key="5">
    <source>
        <dbReference type="ARBA" id="ARBA00022679"/>
    </source>
</evidence>
<dbReference type="CDD" id="cd00082">
    <property type="entry name" value="HisKA"/>
    <property type="match status" value="1"/>
</dbReference>
<proteinExistence type="predicted"/>
<dbReference type="Pfam" id="PF08448">
    <property type="entry name" value="PAS_4"/>
    <property type="match status" value="1"/>
</dbReference>
<dbReference type="PROSITE" id="PS50112">
    <property type="entry name" value="PAS"/>
    <property type="match status" value="1"/>
</dbReference>
<evidence type="ECO:0000313" key="13">
    <source>
        <dbReference type="Proteomes" id="UP000313948"/>
    </source>
</evidence>
<dbReference type="Pfam" id="PF00512">
    <property type="entry name" value="HisKA"/>
    <property type="match status" value="1"/>
</dbReference>
<feature type="domain" description="PAS" evidence="11">
    <location>
        <begin position="198"/>
        <end position="234"/>
    </location>
</feature>
<evidence type="ECO:0000256" key="8">
    <source>
        <dbReference type="SAM" id="MobiDB-lite"/>
    </source>
</evidence>
<dbReference type="InterPro" id="IPR036890">
    <property type="entry name" value="HATPase_C_sf"/>
</dbReference>
<keyword evidence="13" id="KW-1185">Reference proteome</keyword>
<dbReference type="SMART" id="SM00388">
    <property type="entry name" value="HisKA"/>
    <property type="match status" value="1"/>
</dbReference>
<keyword evidence="9" id="KW-0812">Transmembrane</keyword>
<dbReference type="InterPro" id="IPR035965">
    <property type="entry name" value="PAS-like_dom_sf"/>
</dbReference>
<evidence type="ECO:0000313" key="12">
    <source>
        <dbReference type="EMBL" id="QDB79744.1"/>
    </source>
</evidence>
<feature type="compositionally biased region" description="Basic and acidic residues" evidence="8">
    <location>
        <begin position="556"/>
        <end position="565"/>
    </location>
</feature>
<sequence length="576" mass="60607">MSGHHVPAPADGGHHRFVVLGRQLPFTGVFGVLVVAVILWREHAELLPGAVLVAIGISAVATVLAAAAPWPRLPRWAEATVPLLDMAAVVALLSNGTRASVLIVLPVLWLARMGRTGTVVAVLTGVAASTSVDVVTALDRGALVIGPDNASRFFIVPAVVIAVACYLGFAEDRATSRSALLARQNALVARLLEETSQDRARLEGVLDTIDAGVAVVGPDGRIVVANRSLETVTGGRAVPGAPITVIAEHLYLADGLTPVGEERLRSVASGEAVDRRVVWWAPAADERTAFRVSAGPLPGPDGRSDGAVLALHDVTGELQALSEREDFVSSVSHELRTPLTSVTGYLELALDDPDLPPHLRTYLDVADRNAGRLRILIDNLLTAARTGADVASREPVDLRSVVADVVESQTPRADDRDITVEVAAEGDAVVAGDVGRLTQVVDNVVSNAVKYTRPGGHVRIELVGAPSRRVRLTVTDDGPGIAADAQQRLFSRFYRAPEVRNGPVQGTGLGLHISRQIVEALGGTIALRSGPGSGTNVDVLLPAWNDDRQVAGPRPPRPERTHEEDVAPAPAGPERS</sequence>
<keyword evidence="5" id="KW-0808">Transferase</keyword>
<organism evidence="12 13">
    <name type="scientific">Georgenia wutianyii</name>
    <dbReference type="NCBI Taxonomy" id="2585135"/>
    <lineage>
        <taxon>Bacteria</taxon>
        <taxon>Bacillati</taxon>
        <taxon>Actinomycetota</taxon>
        <taxon>Actinomycetes</taxon>
        <taxon>Micrococcales</taxon>
        <taxon>Bogoriellaceae</taxon>
        <taxon>Georgenia</taxon>
    </lineage>
</organism>
<dbReference type="Gene3D" id="3.30.450.20">
    <property type="entry name" value="PAS domain"/>
    <property type="match status" value="1"/>
</dbReference>
<gene>
    <name evidence="12" type="ORF">FE251_10430</name>
</gene>
<dbReference type="SMART" id="SM00387">
    <property type="entry name" value="HATPase_c"/>
    <property type="match status" value="1"/>
</dbReference>
<dbReference type="InterPro" id="IPR036097">
    <property type="entry name" value="HisK_dim/P_sf"/>
</dbReference>
<dbReference type="PROSITE" id="PS50109">
    <property type="entry name" value="HIS_KIN"/>
    <property type="match status" value="1"/>
</dbReference>
<keyword evidence="9" id="KW-0472">Membrane</keyword>
<protein>
    <recommendedName>
        <fullName evidence="3">histidine kinase</fullName>
        <ecNumber evidence="3">2.7.13.3</ecNumber>
    </recommendedName>
</protein>
<dbReference type="CDD" id="cd00075">
    <property type="entry name" value="HATPase"/>
    <property type="match status" value="1"/>
</dbReference>
<dbReference type="SUPFAM" id="SSF55874">
    <property type="entry name" value="ATPase domain of HSP90 chaperone/DNA topoisomerase II/histidine kinase"/>
    <property type="match status" value="1"/>
</dbReference>
<feature type="domain" description="Histidine kinase" evidence="10">
    <location>
        <begin position="330"/>
        <end position="545"/>
    </location>
</feature>
<dbReference type="PRINTS" id="PR00344">
    <property type="entry name" value="BCTRLSENSOR"/>
</dbReference>
<keyword evidence="6 12" id="KW-0418">Kinase</keyword>
<evidence type="ECO:0000256" key="1">
    <source>
        <dbReference type="ARBA" id="ARBA00000085"/>
    </source>
</evidence>
<dbReference type="SUPFAM" id="SSF55785">
    <property type="entry name" value="PYP-like sensor domain (PAS domain)"/>
    <property type="match status" value="1"/>
</dbReference>
<dbReference type="RefSeq" id="WP_139948729.1">
    <property type="nucleotide sequence ID" value="NZ_CP040899.1"/>
</dbReference>
<evidence type="ECO:0000256" key="2">
    <source>
        <dbReference type="ARBA" id="ARBA00004236"/>
    </source>
</evidence>
<name>A0ABX5VML9_9MICO</name>
<evidence type="ECO:0000256" key="7">
    <source>
        <dbReference type="ARBA" id="ARBA00023012"/>
    </source>
</evidence>
<dbReference type="InterPro" id="IPR003661">
    <property type="entry name" value="HisK_dim/P_dom"/>
</dbReference>
<evidence type="ECO:0000256" key="6">
    <source>
        <dbReference type="ARBA" id="ARBA00022777"/>
    </source>
</evidence>
<comment type="catalytic activity">
    <reaction evidence="1">
        <text>ATP + protein L-histidine = ADP + protein N-phospho-L-histidine.</text>
        <dbReference type="EC" id="2.7.13.3"/>
    </reaction>
</comment>
<feature type="transmembrane region" description="Helical" evidence="9">
    <location>
        <begin position="47"/>
        <end position="68"/>
    </location>
</feature>
<evidence type="ECO:0000256" key="9">
    <source>
        <dbReference type="SAM" id="Phobius"/>
    </source>
</evidence>
<keyword evidence="4" id="KW-0597">Phosphoprotein</keyword>